<dbReference type="Pfam" id="PF02504">
    <property type="entry name" value="FA_synthesis"/>
    <property type="match status" value="1"/>
</dbReference>
<dbReference type="GO" id="GO:0016747">
    <property type="term" value="F:acyltransferase activity, transferring groups other than amino-acyl groups"/>
    <property type="evidence" value="ECO:0007669"/>
    <property type="project" value="InterPro"/>
</dbReference>
<organism evidence="2 3">
    <name type="scientific">Thermosyntropha lipolytica DSM 11003</name>
    <dbReference type="NCBI Taxonomy" id="1123382"/>
    <lineage>
        <taxon>Bacteria</taxon>
        <taxon>Bacillati</taxon>
        <taxon>Bacillota</taxon>
        <taxon>Clostridia</taxon>
        <taxon>Eubacteriales</taxon>
        <taxon>Syntrophomonadaceae</taxon>
        <taxon>Thermosyntropha</taxon>
    </lineage>
</organism>
<accession>A0A1M5S844</accession>
<evidence type="ECO:0000313" key="2">
    <source>
        <dbReference type="EMBL" id="SHH34610.1"/>
    </source>
</evidence>
<keyword evidence="3" id="KW-1185">Reference proteome</keyword>
<name>A0A1M5S844_9FIRM</name>
<reference evidence="2" key="1">
    <citation type="submission" date="2016-11" db="EMBL/GenBank/DDBJ databases">
        <authorList>
            <person name="Jaros S."/>
            <person name="Januszkiewicz K."/>
            <person name="Wedrychowicz H."/>
        </authorList>
    </citation>
    <scope>NUCLEOTIDE SEQUENCE [LARGE SCALE GENOMIC DNA]</scope>
    <source>
        <strain evidence="2">DSM 11003</strain>
    </source>
</reference>
<feature type="non-terminal residue" evidence="2">
    <location>
        <position position="1"/>
    </location>
</feature>
<sequence>SAYNSGGSYETLGYGYGPGVGKGFDRLIHILSRASGTPVIANAIEYCASMVRGKFLKIKEEEIEKAERAGWIVEVAKEAKEKEEEVEKPPEKVVESQISGIDILEMEDAVKALWKNKIYASSGMGCTGPVILVAKEDHEKAVEVLKNSGFLG</sequence>
<protein>
    <submittedName>
        <fullName evidence="2">Fatty acid synthesis protein</fullName>
    </submittedName>
</protein>
<dbReference type="EMBL" id="FQWY01000031">
    <property type="protein sequence ID" value="SHH10200.1"/>
    <property type="molecule type" value="Genomic_DNA"/>
</dbReference>
<dbReference type="Proteomes" id="UP000242329">
    <property type="component" value="Unassembled WGS sequence"/>
</dbReference>
<evidence type="ECO:0000313" key="3">
    <source>
        <dbReference type="Proteomes" id="UP000242329"/>
    </source>
</evidence>
<gene>
    <name evidence="1" type="ORF">SAMN02745221_01679</name>
    <name evidence="2" type="ORF">SAMN02745221_02182</name>
</gene>
<dbReference type="GO" id="GO:0006633">
    <property type="term" value="P:fatty acid biosynthetic process"/>
    <property type="evidence" value="ECO:0007669"/>
    <property type="project" value="InterPro"/>
</dbReference>
<proteinExistence type="predicted"/>
<dbReference type="STRING" id="1123382.SAMN02745221_01679"/>
<reference evidence="3" key="2">
    <citation type="submission" date="2016-11" db="EMBL/GenBank/DDBJ databases">
        <authorList>
            <person name="Varghese N."/>
            <person name="Submissions S."/>
        </authorList>
    </citation>
    <scope>NUCLEOTIDE SEQUENCE [LARGE SCALE GENOMIC DNA]</scope>
    <source>
        <strain evidence="3">DSM 11003</strain>
    </source>
</reference>
<dbReference type="AlphaFoldDB" id="A0A1M5S844"/>
<evidence type="ECO:0000313" key="1">
    <source>
        <dbReference type="EMBL" id="SHH10200.1"/>
    </source>
</evidence>
<dbReference type="InterPro" id="IPR003664">
    <property type="entry name" value="FA_synthesis"/>
</dbReference>
<dbReference type="EMBL" id="FQWY01000072">
    <property type="protein sequence ID" value="SHH34610.1"/>
    <property type="molecule type" value="Genomic_DNA"/>
</dbReference>